<evidence type="ECO:0000256" key="5">
    <source>
        <dbReference type="ARBA" id="ARBA00023212"/>
    </source>
</evidence>
<dbReference type="PANTHER" id="PTHR47067">
    <property type="entry name" value="TPX2 (TARGETING PROTEIN FOR XKLP2) PROTEIN FAMILY-RELATED"/>
    <property type="match status" value="1"/>
</dbReference>
<dbReference type="InterPro" id="IPR044216">
    <property type="entry name" value="WDL7"/>
</dbReference>
<feature type="compositionally biased region" description="Polar residues" evidence="7">
    <location>
        <begin position="182"/>
        <end position="196"/>
    </location>
</feature>
<reference evidence="10" key="1">
    <citation type="journal article" date="2018" name="Gigascience">
        <title>Genome assembly of the Pink Ipe (Handroanthus impetiginosus, Bignoniaceae), a highly valued, ecologically keystone Neotropical timber forest tree.</title>
        <authorList>
            <person name="Silva-Junior O.B."/>
            <person name="Grattapaglia D."/>
            <person name="Novaes E."/>
            <person name="Collevatti R.G."/>
        </authorList>
    </citation>
    <scope>NUCLEOTIDE SEQUENCE [LARGE SCALE GENOMIC DNA]</scope>
    <source>
        <strain evidence="10">cv. UFG-1</strain>
    </source>
</reference>
<dbReference type="STRING" id="429701.A0A2G9GP86"/>
<keyword evidence="10" id="KW-1185">Reference proteome</keyword>
<dbReference type="InterPro" id="IPR027329">
    <property type="entry name" value="TPX2_C"/>
</dbReference>
<evidence type="ECO:0000256" key="7">
    <source>
        <dbReference type="SAM" id="MobiDB-lite"/>
    </source>
</evidence>
<feature type="region of interest" description="Disordered" evidence="7">
    <location>
        <begin position="424"/>
        <end position="449"/>
    </location>
</feature>
<sequence>MGDSACVVHGFSYASAIPNESKQGNPMHALGESISFGRFMTESLSWEKWSTFSHKKYVEEAERYSQPGSVAQKKAFFEAHYKRIAAQKAAALLEQQNAAKAEAEEVDVKIEEVKIEDVKEDKVVETGEEEENALITGLEDSRDIQVDKGENKDRVSASESDAIAQKERLLPKNSVPNEDIPSATSKKGSNLSSTKTSIHKAWKVPSAPAKQVAPHLNKENNVPQSVIKPTMDPMGKKRSSSKSLRTLMNLVPAKEPDREPISPTKKTESFTTPLRTPNLASTKGMSTTENTRTGTPSDLPGQGRERTGPKWRILSAVCSKSFTVSRNKLQSPTPSVLRIEDRAAKRKQKLEEKFNASGVEKMQLPKTFEEKAGNEFRNLGCAFCFKARPLPEFCKEKESPKKQMKNMAEAQTQTAVLGRSISKKMQGTVSMPPPPPIYLAKNSASKNMSKENIVEPSKFLANSMPERNMHENASPNIQQ</sequence>
<feature type="compositionally biased region" description="Basic and acidic residues" evidence="7">
    <location>
        <begin position="254"/>
        <end position="268"/>
    </location>
</feature>
<evidence type="ECO:0000256" key="2">
    <source>
        <dbReference type="ARBA" id="ARBA00005885"/>
    </source>
</evidence>
<feature type="coiled-coil region" evidence="6">
    <location>
        <begin position="86"/>
        <end position="116"/>
    </location>
</feature>
<feature type="compositionally biased region" description="Basic and acidic residues" evidence="7">
    <location>
        <begin position="139"/>
        <end position="156"/>
    </location>
</feature>
<protein>
    <recommendedName>
        <fullName evidence="8">TPX2 C-terminal domain-containing protein</fullName>
    </recommendedName>
</protein>
<gene>
    <name evidence="9" type="ORF">CDL12_20418</name>
</gene>
<comment type="caution">
    <text evidence="9">The sequence shown here is derived from an EMBL/GenBank/DDBJ whole genome shotgun (WGS) entry which is preliminary data.</text>
</comment>
<feature type="domain" description="TPX2 C-terminal" evidence="8">
    <location>
        <begin position="337"/>
        <end position="402"/>
    </location>
</feature>
<evidence type="ECO:0000256" key="6">
    <source>
        <dbReference type="SAM" id="Coils"/>
    </source>
</evidence>
<evidence type="ECO:0000259" key="8">
    <source>
        <dbReference type="Pfam" id="PF06886"/>
    </source>
</evidence>
<dbReference type="Pfam" id="PF06886">
    <property type="entry name" value="TPX2"/>
    <property type="match status" value="1"/>
</dbReference>
<dbReference type="EMBL" id="NKXS01004242">
    <property type="protein sequence ID" value="PIN07025.1"/>
    <property type="molecule type" value="Genomic_DNA"/>
</dbReference>
<accession>A0A2G9GP86</accession>
<keyword evidence="5" id="KW-0206">Cytoskeleton</keyword>
<evidence type="ECO:0000256" key="1">
    <source>
        <dbReference type="ARBA" id="ARBA00004245"/>
    </source>
</evidence>
<name>A0A2G9GP86_9LAMI</name>
<evidence type="ECO:0000313" key="9">
    <source>
        <dbReference type="EMBL" id="PIN07025.1"/>
    </source>
</evidence>
<evidence type="ECO:0000256" key="4">
    <source>
        <dbReference type="ARBA" id="ARBA00022701"/>
    </source>
</evidence>
<proteinExistence type="inferred from homology"/>
<dbReference type="OrthoDB" id="621651at2759"/>
<feature type="region of interest" description="Disordered" evidence="7">
    <location>
        <begin position="254"/>
        <end position="307"/>
    </location>
</feature>
<dbReference type="AlphaFoldDB" id="A0A2G9GP86"/>
<evidence type="ECO:0000256" key="3">
    <source>
        <dbReference type="ARBA" id="ARBA00022490"/>
    </source>
</evidence>
<comment type="subcellular location">
    <subcellularLocation>
        <location evidence="1">Cytoplasm</location>
        <location evidence="1">Cytoskeleton</location>
    </subcellularLocation>
</comment>
<feature type="compositionally biased region" description="Polar residues" evidence="7">
    <location>
        <begin position="269"/>
        <end position="296"/>
    </location>
</feature>
<organism evidence="9 10">
    <name type="scientific">Handroanthus impetiginosus</name>
    <dbReference type="NCBI Taxonomy" id="429701"/>
    <lineage>
        <taxon>Eukaryota</taxon>
        <taxon>Viridiplantae</taxon>
        <taxon>Streptophyta</taxon>
        <taxon>Embryophyta</taxon>
        <taxon>Tracheophyta</taxon>
        <taxon>Spermatophyta</taxon>
        <taxon>Magnoliopsida</taxon>
        <taxon>eudicotyledons</taxon>
        <taxon>Gunneridae</taxon>
        <taxon>Pentapetalae</taxon>
        <taxon>asterids</taxon>
        <taxon>lamiids</taxon>
        <taxon>Lamiales</taxon>
        <taxon>Bignoniaceae</taxon>
        <taxon>Crescentiina</taxon>
        <taxon>Tabebuia alliance</taxon>
        <taxon>Handroanthus</taxon>
    </lineage>
</organism>
<dbReference type="Proteomes" id="UP000231279">
    <property type="component" value="Unassembled WGS sequence"/>
</dbReference>
<feature type="region of interest" description="Disordered" evidence="7">
    <location>
        <begin position="121"/>
        <end position="242"/>
    </location>
</feature>
<dbReference type="GO" id="GO:0005874">
    <property type="term" value="C:microtubule"/>
    <property type="evidence" value="ECO:0007669"/>
    <property type="project" value="UniProtKB-KW"/>
</dbReference>
<keyword evidence="6" id="KW-0175">Coiled coil</keyword>
<keyword evidence="4" id="KW-0493">Microtubule</keyword>
<dbReference type="PANTHER" id="PTHR47067:SF7">
    <property type="entry name" value="TPX2 (TARGETING PROTEIN FOR XKLP2) PROTEIN FAMILY"/>
    <property type="match status" value="1"/>
</dbReference>
<keyword evidence="3" id="KW-0963">Cytoplasm</keyword>
<comment type="similarity">
    <text evidence="2">Belongs to the TPX2 family.</text>
</comment>
<evidence type="ECO:0000313" key="10">
    <source>
        <dbReference type="Proteomes" id="UP000231279"/>
    </source>
</evidence>